<accession>A0A0A8YBL9</accession>
<organism evidence="1">
    <name type="scientific">Arundo donax</name>
    <name type="common">Giant reed</name>
    <name type="synonym">Donax arundinaceus</name>
    <dbReference type="NCBI Taxonomy" id="35708"/>
    <lineage>
        <taxon>Eukaryota</taxon>
        <taxon>Viridiplantae</taxon>
        <taxon>Streptophyta</taxon>
        <taxon>Embryophyta</taxon>
        <taxon>Tracheophyta</taxon>
        <taxon>Spermatophyta</taxon>
        <taxon>Magnoliopsida</taxon>
        <taxon>Liliopsida</taxon>
        <taxon>Poales</taxon>
        <taxon>Poaceae</taxon>
        <taxon>PACMAD clade</taxon>
        <taxon>Arundinoideae</taxon>
        <taxon>Arundineae</taxon>
        <taxon>Arundo</taxon>
    </lineage>
</organism>
<protein>
    <submittedName>
        <fullName evidence="1">Uncharacterized protein</fullName>
    </submittedName>
</protein>
<reference evidence="1" key="2">
    <citation type="journal article" date="2015" name="Data Brief">
        <title>Shoot transcriptome of the giant reed, Arundo donax.</title>
        <authorList>
            <person name="Barrero R.A."/>
            <person name="Guerrero F.D."/>
            <person name="Moolhuijzen P."/>
            <person name="Goolsby J.A."/>
            <person name="Tidwell J."/>
            <person name="Bellgard S.E."/>
            <person name="Bellgard M.I."/>
        </authorList>
    </citation>
    <scope>NUCLEOTIDE SEQUENCE</scope>
    <source>
        <tissue evidence="1">Shoot tissue taken approximately 20 cm above the soil surface</tissue>
    </source>
</reference>
<dbReference type="EMBL" id="GBRH01275045">
    <property type="protein sequence ID" value="JAD22850.1"/>
    <property type="molecule type" value="Transcribed_RNA"/>
</dbReference>
<proteinExistence type="predicted"/>
<reference evidence="1" key="1">
    <citation type="submission" date="2014-09" db="EMBL/GenBank/DDBJ databases">
        <authorList>
            <person name="Magalhaes I.L.F."/>
            <person name="Oliveira U."/>
            <person name="Santos F.R."/>
            <person name="Vidigal T.H.D.A."/>
            <person name="Brescovit A.D."/>
            <person name="Santos A.J."/>
        </authorList>
    </citation>
    <scope>NUCLEOTIDE SEQUENCE</scope>
    <source>
        <tissue evidence="1">Shoot tissue taken approximately 20 cm above the soil surface</tissue>
    </source>
</reference>
<evidence type="ECO:0000313" key="1">
    <source>
        <dbReference type="EMBL" id="JAD22850.1"/>
    </source>
</evidence>
<name>A0A0A8YBL9_ARUDO</name>
<sequence>MLLLNTSTIQHRR</sequence>